<evidence type="ECO:0000313" key="4">
    <source>
        <dbReference type="WBParaSite" id="SSLN_0000302501-mRNA-1"/>
    </source>
</evidence>
<accession>A0A183SFC7</accession>
<dbReference type="PROSITE" id="PS50042">
    <property type="entry name" value="CNMP_BINDING_3"/>
    <property type="match status" value="1"/>
</dbReference>
<dbReference type="Proteomes" id="UP000275846">
    <property type="component" value="Unassembled WGS sequence"/>
</dbReference>
<dbReference type="EMBL" id="UYSU01032378">
    <property type="protein sequence ID" value="VDL89310.1"/>
    <property type="molecule type" value="Genomic_DNA"/>
</dbReference>
<organism evidence="4">
    <name type="scientific">Schistocephalus solidus</name>
    <name type="common">Tapeworm</name>
    <dbReference type="NCBI Taxonomy" id="70667"/>
    <lineage>
        <taxon>Eukaryota</taxon>
        <taxon>Metazoa</taxon>
        <taxon>Spiralia</taxon>
        <taxon>Lophotrochozoa</taxon>
        <taxon>Platyhelminthes</taxon>
        <taxon>Cestoda</taxon>
        <taxon>Eucestoda</taxon>
        <taxon>Diphyllobothriidea</taxon>
        <taxon>Diphyllobothriidae</taxon>
        <taxon>Schistocephalus</taxon>
    </lineage>
</organism>
<dbReference type="GO" id="GO:0042391">
    <property type="term" value="P:regulation of membrane potential"/>
    <property type="evidence" value="ECO:0007669"/>
    <property type="project" value="TreeGrafter"/>
</dbReference>
<dbReference type="WBParaSite" id="SSLN_0000302501-mRNA-1">
    <property type="protein sequence ID" value="SSLN_0000302501-mRNA-1"/>
    <property type="gene ID" value="SSLN_0000302501"/>
</dbReference>
<dbReference type="GO" id="GO:0005249">
    <property type="term" value="F:voltage-gated potassium channel activity"/>
    <property type="evidence" value="ECO:0007669"/>
    <property type="project" value="TreeGrafter"/>
</dbReference>
<reference evidence="4" key="1">
    <citation type="submission" date="2016-06" db="UniProtKB">
        <authorList>
            <consortium name="WormBaseParasite"/>
        </authorList>
    </citation>
    <scope>IDENTIFICATION</scope>
</reference>
<protein>
    <submittedName>
        <fullName evidence="4">Cyclic nucleotide-binding domain-containing protein</fullName>
    </submittedName>
</protein>
<dbReference type="OrthoDB" id="432483at2759"/>
<dbReference type="InterPro" id="IPR050818">
    <property type="entry name" value="KCNH_animal-type"/>
</dbReference>
<dbReference type="GO" id="GO:0005886">
    <property type="term" value="C:plasma membrane"/>
    <property type="evidence" value="ECO:0007669"/>
    <property type="project" value="TreeGrafter"/>
</dbReference>
<reference evidence="2 3" key="2">
    <citation type="submission" date="2018-11" db="EMBL/GenBank/DDBJ databases">
        <authorList>
            <consortium name="Pathogen Informatics"/>
        </authorList>
    </citation>
    <scope>NUCLEOTIDE SEQUENCE [LARGE SCALE GENOMIC DNA]</scope>
    <source>
        <strain evidence="2 3">NST_G2</strain>
    </source>
</reference>
<name>A0A183SFC7_SCHSO</name>
<dbReference type="PANTHER" id="PTHR10217:SF637">
    <property type="entry name" value="EAG-LIKE K[+] CHANNEL, ISOFORM A"/>
    <property type="match status" value="1"/>
</dbReference>
<proteinExistence type="predicted"/>
<dbReference type="PANTHER" id="PTHR10217">
    <property type="entry name" value="VOLTAGE AND LIGAND GATED POTASSIUM CHANNEL"/>
    <property type="match status" value="1"/>
</dbReference>
<gene>
    <name evidence="2" type="ORF">SSLN_LOCUS2925</name>
</gene>
<dbReference type="InterPro" id="IPR014710">
    <property type="entry name" value="RmlC-like_jellyroll"/>
</dbReference>
<dbReference type="InterPro" id="IPR018490">
    <property type="entry name" value="cNMP-bd_dom_sf"/>
</dbReference>
<sequence length="121" mass="13366">MVIGLRSSKRCFANGFLTEVNSCKESFGKQIMQIFPEEMRGDIALHINREILSLPIFKSASIGCQMSIAQLIGTRFSTPGEFLVHRGDAIRYLHFVCSGSLEILDEEGSVVALLGMSQIIL</sequence>
<dbReference type="Gene3D" id="2.60.120.10">
    <property type="entry name" value="Jelly Rolls"/>
    <property type="match status" value="1"/>
</dbReference>
<evidence type="ECO:0000313" key="2">
    <source>
        <dbReference type="EMBL" id="VDL89310.1"/>
    </source>
</evidence>
<keyword evidence="3" id="KW-1185">Reference proteome</keyword>
<dbReference type="SUPFAM" id="SSF51206">
    <property type="entry name" value="cAMP-binding domain-like"/>
    <property type="match status" value="1"/>
</dbReference>
<dbReference type="InterPro" id="IPR000595">
    <property type="entry name" value="cNMP-bd_dom"/>
</dbReference>
<evidence type="ECO:0000259" key="1">
    <source>
        <dbReference type="PROSITE" id="PS50042"/>
    </source>
</evidence>
<dbReference type="AlphaFoldDB" id="A0A183SFC7"/>
<evidence type="ECO:0000313" key="3">
    <source>
        <dbReference type="Proteomes" id="UP000275846"/>
    </source>
</evidence>
<dbReference type="STRING" id="70667.A0A183SFC7"/>
<feature type="domain" description="Cyclic nucleotide-binding" evidence="1">
    <location>
        <begin position="56"/>
        <end position="121"/>
    </location>
</feature>